<accession>A0ABV7VU94</accession>
<name>A0ABV7VU94_9GAMM</name>
<reference evidence="3" key="1">
    <citation type="journal article" date="2019" name="Int. J. Syst. Evol. Microbiol.">
        <title>The Global Catalogue of Microorganisms (GCM) 10K type strain sequencing project: providing services to taxonomists for standard genome sequencing and annotation.</title>
        <authorList>
            <consortium name="The Broad Institute Genomics Platform"/>
            <consortium name="The Broad Institute Genome Sequencing Center for Infectious Disease"/>
            <person name="Wu L."/>
            <person name="Ma J."/>
        </authorList>
    </citation>
    <scope>NUCLEOTIDE SEQUENCE [LARGE SCALE GENOMIC DNA]</scope>
    <source>
        <strain evidence="3">KCTC 42424</strain>
    </source>
</reference>
<feature type="signal peptide" evidence="1">
    <location>
        <begin position="1"/>
        <end position="20"/>
    </location>
</feature>
<evidence type="ECO:0008006" key="4">
    <source>
        <dbReference type="Google" id="ProtNLM"/>
    </source>
</evidence>
<feature type="chain" id="PRO_5045495255" description="Alginate export domain-containing protein" evidence="1">
    <location>
        <begin position="21"/>
        <end position="416"/>
    </location>
</feature>
<gene>
    <name evidence="2" type="ORF">ACFOMG_13260</name>
</gene>
<sequence>MQQLKLWLLPALFSAATSQALDGVEFSGNAGAEWREFLNAGQFNSADDDQARHQFSASIEPELAWQSESGQHIVVFRAFGRWDSEDDERSHADIREASWLTYGDSWELKAGISKVFWGVTESQHLVDIVNQTDFVEAPDGEDKLGQPMLKLSLVQSWGLLDAFILPGFRERTFAGNDGRFRFAVDIAEDDALYQSDKEDRHIDLALRWAHTLDDYDVGLTYFRGTSRDPLFVPQFAGASPQPVALAPLYVLIDQFGLDVQATLDSWLWKLETIYRTFDDSIGTDYAAIDVEDYSAATGGFEYTFYGIAETDWDLGALAEYQYDSRDDAALALGQNDLFVGGRLALNDADSSEVLFGISQDLDDQATRSVLLEAETRLGDSMKLNVEGLLFHSSADDNLSYQLRQDDYIQLSLYYYY</sequence>
<organism evidence="2 3">
    <name type="scientific">Bacterioplanoides pacificum</name>
    <dbReference type="NCBI Taxonomy" id="1171596"/>
    <lineage>
        <taxon>Bacteria</taxon>
        <taxon>Pseudomonadati</taxon>
        <taxon>Pseudomonadota</taxon>
        <taxon>Gammaproteobacteria</taxon>
        <taxon>Oceanospirillales</taxon>
        <taxon>Oceanospirillaceae</taxon>
        <taxon>Bacterioplanoides</taxon>
    </lineage>
</organism>
<comment type="caution">
    <text evidence="2">The sequence shown here is derived from an EMBL/GenBank/DDBJ whole genome shotgun (WGS) entry which is preliminary data.</text>
</comment>
<evidence type="ECO:0000313" key="2">
    <source>
        <dbReference type="EMBL" id="MFC3681069.1"/>
    </source>
</evidence>
<protein>
    <recommendedName>
        <fullName evidence="4">Alginate export domain-containing protein</fullName>
    </recommendedName>
</protein>
<dbReference type="RefSeq" id="WP_376867245.1">
    <property type="nucleotide sequence ID" value="NZ_JBHRYB010000013.1"/>
</dbReference>
<proteinExistence type="predicted"/>
<keyword evidence="1" id="KW-0732">Signal</keyword>
<evidence type="ECO:0000256" key="1">
    <source>
        <dbReference type="SAM" id="SignalP"/>
    </source>
</evidence>
<keyword evidence="3" id="KW-1185">Reference proteome</keyword>
<dbReference type="Proteomes" id="UP001595722">
    <property type="component" value="Unassembled WGS sequence"/>
</dbReference>
<evidence type="ECO:0000313" key="3">
    <source>
        <dbReference type="Proteomes" id="UP001595722"/>
    </source>
</evidence>
<dbReference type="EMBL" id="JBHRYB010000013">
    <property type="protein sequence ID" value="MFC3681069.1"/>
    <property type="molecule type" value="Genomic_DNA"/>
</dbReference>